<proteinExistence type="predicted"/>
<reference evidence="1 2" key="2">
    <citation type="journal article" date="2022" name="Mol. Ecol. Resour.">
        <title>The genomes of chicory, endive, great burdock and yacon provide insights into Asteraceae paleo-polyploidization history and plant inulin production.</title>
        <authorList>
            <person name="Fan W."/>
            <person name="Wang S."/>
            <person name="Wang H."/>
            <person name="Wang A."/>
            <person name="Jiang F."/>
            <person name="Liu H."/>
            <person name="Zhao H."/>
            <person name="Xu D."/>
            <person name="Zhang Y."/>
        </authorList>
    </citation>
    <scope>NUCLEOTIDE SEQUENCE [LARGE SCALE GENOMIC DNA]</scope>
    <source>
        <strain evidence="2">cv. Niubang</strain>
    </source>
</reference>
<evidence type="ECO:0000313" key="2">
    <source>
        <dbReference type="Proteomes" id="UP001055879"/>
    </source>
</evidence>
<keyword evidence="2" id="KW-1185">Reference proteome</keyword>
<dbReference type="Proteomes" id="UP001055879">
    <property type="component" value="Linkage Group LG17"/>
</dbReference>
<dbReference type="EMBL" id="CM042063">
    <property type="protein sequence ID" value="KAI3666834.1"/>
    <property type="molecule type" value="Genomic_DNA"/>
</dbReference>
<accession>A0ACB8XH74</accession>
<sequence length="116" mass="11867">MAGMLMKMACVVVACMLVFAPHAEAAVSCGQVASNLLPCLPYLRSGGALGGCCNGVRALNNAARTTADRKAACGCLKSAYSQFPGINQSNAAGLPAKCGVKIPYKISPNTDCNKVQ</sequence>
<reference evidence="2" key="1">
    <citation type="journal article" date="2022" name="Mol. Ecol. Resour.">
        <title>The genomes of chicory, endive, great burdock and yacon provide insights into Asteraceae palaeo-polyploidization history and plant inulin production.</title>
        <authorList>
            <person name="Fan W."/>
            <person name="Wang S."/>
            <person name="Wang H."/>
            <person name="Wang A."/>
            <person name="Jiang F."/>
            <person name="Liu H."/>
            <person name="Zhao H."/>
            <person name="Xu D."/>
            <person name="Zhang Y."/>
        </authorList>
    </citation>
    <scope>NUCLEOTIDE SEQUENCE [LARGE SCALE GENOMIC DNA]</scope>
    <source>
        <strain evidence="2">cv. Niubang</strain>
    </source>
</reference>
<evidence type="ECO:0000313" key="1">
    <source>
        <dbReference type="EMBL" id="KAI3666834.1"/>
    </source>
</evidence>
<name>A0ACB8XH74_ARCLA</name>
<organism evidence="1 2">
    <name type="scientific">Arctium lappa</name>
    <name type="common">Greater burdock</name>
    <name type="synonym">Lappa major</name>
    <dbReference type="NCBI Taxonomy" id="4217"/>
    <lineage>
        <taxon>Eukaryota</taxon>
        <taxon>Viridiplantae</taxon>
        <taxon>Streptophyta</taxon>
        <taxon>Embryophyta</taxon>
        <taxon>Tracheophyta</taxon>
        <taxon>Spermatophyta</taxon>
        <taxon>Magnoliopsida</taxon>
        <taxon>eudicotyledons</taxon>
        <taxon>Gunneridae</taxon>
        <taxon>Pentapetalae</taxon>
        <taxon>asterids</taxon>
        <taxon>campanulids</taxon>
        <taxon>Asterales</taxon>
        <taxon>Asteraceae</taxon>
        <taxon>Carduoideae</taxon>
        <taxon>Cardueae</taxon>
        <taxon>Arctiinae</taxon>
        <taxon>Arctium</taxon>
    </lineage>
</organism>
<gene>
    <name evidence="1" type="ORF">L6452_41872</name>
</gene>
<protein>
    <submittedName>
        <fullName evidence="1">Uncharacterized protein</fullName>
    </submittedName>
</protein>
<comment type="caution">
    <text evidence="1">The sequence shown here is derived from an EMBL/GenBank/DDBJ whole genome shotgun (WGS) entry which is preliminary data.</text>
</comment>